<keyword evidence="3" id="KW-0964">Secreted</keyword>
<feature type="chain" id="PRO_5008130954" description="Odorant-binding protein 13" evidence="5">
    <location>
        <begin position="25"/>
        <end position="150"/>
    </location>
</feature>
<feature type="signal peptide" evidence="5">
    <location>
        <begin position="1"/>
        <end position="24"/>
    </location>
</feature>
<dbReference type="SUPFAM" id="SSF47565">
    <property type="entry name" value="Insect pheromone/odorant-binding proteins"/>
    <property type="match status" value="1"/>
</dbReference>
<dbReference type="SMART" id="SM00708">
    <property type="entry name" value="PhBP"/>
    <property type="match status" value="1"/>
</dbReference>
<reference evidence="6" key="2">
    <citation type="submission" date="2020-05" db="UniProtKB">
        <authorList>
            <consortium name="EnsemblMetazoa"/>
        </authorList>
    </citation>
    <scope>IDENTIFICATION</scope>
    <source>
        <strain evidence="6">Epiroticus2</strain>
    </source>
</reference>
<evidence type="ECO:0000256" key="3">
    <source>
        <dbReference type="ARBA" id="ARBA00022525"/>
    </source>
</evidence>
<accession>A0A182P640</accession>
<dbReference type="Proteomes" id="UP000075885">
    <property type="component" value="Unassembled WGS sequence"/>
</dbReference>
<dbReference type="Gene3D" id="1.10.238.20">
    <property type="entry name" value="Pheromone/general odorant binding protein domain"/>
    <property type="match status" value="1"/>
</dbReference>
<name>A0A182P640_9DIPT</name>
<dbReference type="PANTHER" id="PTHR11857:SF42">
    <property type="entry name" value="GENERAL ODORANT-BINDING PROTEIN 19D-RELATED"/>
    <property type="match status" value="1"/>
</dbReference>
<protein>
    <recommendedName>
        <fullName evidence="8">Odorant-binding protein 13</fullName>
    </recommendedName>
</protein>
<dbReference type="STRING" id="199890.A0A182P640"/>
<evidence type="ECO:0008006" key="8">
    <source>
        <dbReference type="Google" id="ProtNLM"/>
    </source>
</evidence>
<dbReference type="GO" id="GO:0005615">
    <property type="term" value="C:extracellular space"/>
    <property type="evidence" value="ECO:0007669"/>
    <property type="project" value="TreeGrafter"/>
</dbReference>
<evidence type="ECO:0000313" key="7">
    <source>
        <dbReference type="Proteomes" id="UP000075885"/>
    </source>
</evidence>
<dbReference type="GO" id="GO:0007608">
    <property type="term" value="P:sensory perception of smell"/>
    <property type="evidence" value="ECO:0007669"/>
    <property type="project" value="TreeGrafter"/>
</dbReference>
<dbReference type="InterPro" id="IPR006170">
    <property type="entry name" value="PBP/GOBP"/>
</dbReference>
<keyword evidence="4 5" id="KW-0732">Signal</keyword>
<dbReference type="CDD" id="cd23992">
    <property type="entry name" value="PBP_GOBP"/>
    <property type="match status" value="1"/>
</dbReference>
<comment type="subcellular location">
    <subcellularLocation>
        <location evidence="1">Secreted</location>
    </subcellularLocation>
</comment>
<dbReference type="GO" id="GO:0005549">
    <property type="term" value="F:odorant binding"/>
    <property type="evidence" value="ECO:0007669"/>
    <property type="project" value="InterPro"/>
</dbReference>
<comment type="similarity">
    <text evidence="2">Belongs to the PBP/GOBP family.</text>
</comment>
<dbReference type="InterPro" id="IPR036728">
    <property type="entry name" value="PBP_GOBP_sf"/>
</dbReference>
<evidence type="ECO:0000256" key="5">
    <source>
        <dbReference type="SAM" id="SignalP"/>
    </source>
</evidence>
<proteinExistence type="inferred from homology"/>
<evidence type="ECO:0000256" key="1">
    <source>
        <dbReference type="ARBA" id="ARBA00004613"/>
    </source>
</evidence>
<keyword evidence="7" id="KW-1185">Reference proteome</keyword>
<evidence type="ECO:0000313" key="6">
    <source>
        <dbReference type="EnsemblMetazoa" id="AEPI002388-PA"/>
    </source>
</evidence>
<dbReference type="VEuPathDB" id="VectorBase:AEPI002388"/>
<organism evidence="6 7">
    <name type="scientific">Anopheles epiroticus</name>
    <dbReference type="NCBI Taxonomy" id="199890"/>
    <lineage>
        <taxon>Eukaryota</taxon>
        <taxon>Metazoa</taxon>
        <taxon>Ecdysozoa</taxon>
        <taxon>Arthropoda</taxon>
        <taxon>Hexapoda</taxon>
        <taxon>Insecta</taxon>
        <taxon>Pterygota</taxon>
        <taxon>Neoptera</taxon>
        <taxon>Endopterygota</taxon>
        <taxon>Diptera</taxon>
        <taxon>Nematocera</taxon>
        <taxon>Culicoidea</taxon>
        <taxon>Culicidae</taxon>
        <taxon>Anophelinae</taxon>
        <taxon>Anopheles</taxon>
    </lineage>
</organism>
<dbReference type="PANTHER" id="PTHR11857">
    <property type="entry name" value="ODORANT BINDING PROTEIN-RELATED"/>
    <property type="match status" value="1"/>
</dbReference>
<dbReference type="AlphaFoldDB" id="A0A182P640"/>
<dbReference type="EnsemblMetazoa" id="AEPI002388-RA">
    <property type="protein sequence ID" value="AEPI002388-PA"/>
    <property type="gene ID" value="AEPI002388"/>
</dbReference>
<evidence type="ECO:0000256" key="4">
    <source>
        <dbReference type="ARBA" id="ARBA00022729"/>
    </source>
</evidence>
<dbReference type="Pfam" id="PF01395">
    <property type="entry name" value="PBP_GOBP"/>
    <property type="match status" value="1"/>
</dbReference>
<sequence>MKLSNALVALSFAMLATAVVSVQADNAEEMEQAKEMLRGLAADCKTKEGATDEDVDGFVNDKMPESRTQKCLAGCMQEQFGISDGKAFQQDGFVEIAKMLMKGDEAKIEMARKIAADCKDVTHDDRCELAVEILNCLKESAEKHGIELKH</sequence>
<reference evidence="7" key="1">
    <citation type="submission" date="2013-03" db="EMBL/GenBank/DDBJ databases">
        <title>The Genome Sequence of Anopheles epiroticus epiroticus2.</title>
        <authorList>
            <consortium name="The Broad Institute Genomics Platform"/>
            <person name="Neafsey D.E."/>
            <person name="Howell P."/>
            <person name="Walker B."/>
            <person name="Young S.K."/>
            <person name="Zeng Q."/>
            <person name="Gargeya S."/>
            <person name="Fitzgerald M."/>
            <person name="Haas B."/>
            <person name="Abouelleil A."/>
            <person name="Allen A.W."/>
            <person name="Alvarado L."/>
            <person name="Arachchi H.M."/>
            <person name="Berlin A.M."/>
            <person name="Chapman S.B."/>
            <person name="Gainer-Dewar J."/>
            <person name="Goldberg J."/>
            <person name="Griggs A."/>
            <person name="Gujja S."/>
            <person name="Hansen M."/>
            <person name="Howarth C."/>
            <person name="Imamovic A."/>
            <person name="Ireland A."/>
            <person name="Larimer J."/>
            <person name="McCowan C."/>
            <person name="Murphy C."/>
            <person name="Pearson M."/>
            <person name="Poon T.W."/>
            <person name="Priest M."/>
            <person name="Roberts A."/>
            <person name="Saif S."/>
            <person name="Shea T."/>
            <person name="Sisk P."/>
            <person name="Sykes S."/>
            <person name="Wortman J."/>
            <person name="Nusbaum C."/>
            <person name="Birren B."/>
        </authorList>
    </citation>
    <scope>NUCLEOTIDE SEQUENCE [LARGE SCALE GENOMIC DNA]</scope>
    <source>
        <strain evidence="7">Epiroticus2</strain>
    </source>
</reference>
<evidence type="ECO:0000256" key="2">
    <source>
        <dbReference type="ARBA" id="ARBA00008098"/>
    </source>
</evidence>